<reference evidence="2" key="1">
    <citation type="journal article" date="2014" name="Int. J. Syst. Evol. Microbiol.">
        <title>Complete genome sequence of Corynebacterium casei LMG S-19264T (=DSM 44701T), isolated from a smear-ripened cheese.</title>
        <authorList>
            <consortium name="US DOE Joint Genome Institute (JGI-PGF)"/>
            <person name="Walter F."/>
            <person name="Albersmeier A."/>
            <person name="Kalinowski J."/>
            <person name="Ruckert C."/>
        </authorList>
    </citation>
    <scope>NUCLEOTIDE SEQUENCE</scope>
    <source>
        <strain evidence="2">JCM 13919</strain>
    </source>
</reference>
<evidence type="ECO:0000259" key="1">
    <source>
        <dbReference type="PROSITE" id="PS50222"/>
    </source>
</evidence>
<dbReference type="Gene3D" id="1.10.238.10">
    <property type="entry name" value="EF-hand"/>
    <property type="match status" value="1"/>
</dbReference>
<accession>A0A917JQE3</accession>
<dbReference type="GO" id="GO:0005509">
    <property type="term" value="F:calcium ion binding"/>
    <property type="evidence" value="ECO:0007669"/>
    <property type="project" value="InterPro"/>
</dbReference>
<dbReference type="InterPro" id="IPR011992">
    <property type="entry name" value="EF-hand-dom_pair"/>
</dbReference>
<dbReference type="InterPro" id="IPR002048">
    <property type="entry name" value="EF_hand_dom"/>
</dbReference>
<dbReference type="PROSITE" id="PS50222">
    <property type="entry name" value="EF_HAND_2"/>
    <property type="match status" value="1"/>
</dbReference>
<dbReference type="PROSITE" id="PS00018">
    <property type="entry name" value="EF_HAND_1"/>
    <property type="match status" value="1"/>
</dbReference>
<dbReference type="Proteomes" id="UP000630149">
    <property type="component" value="Unassembled WGS sequence"/>
</dbReference>
<dbReference type="InterPro" id="IPR018247">
    <property type="entry name" value="EF_Hand_1_Ca_BS"/>
</dbReference>
<protein>
    <recommendedName>
        <fullName evidence="1">EF-hand domain-containing protein</fullName>
    </recommendedName>
</protein>
<name>A0A917JQE3_9GAMM</name>
<keyword evidence="3" id="KW-1185">Reference proteome</keyword>
<reference evidence="2" key="2">
    <citation type="submission" date="2020-09" db="EMBL/GenBank/DDBJ databases">
        <authorList>
            <person name="Sun Q."/>
            <person name="Ohkuma M."/>
        </authorList>
    </citation>
    <scope>NUCLEOTIDE SEQUENCE</scope>
    <source>
        <strain evidence="2">JCM 13919</strain>
    </source>
</reference>
<dbReference type="AlphaFoldDB" id="A0A917JQE3"/>
<sequence>MGNCCRKFFDRNKDGQVDADEVLKTIAEALHLLSKAALAAEAYVKALEAAGVDTKGTLDVLQRIKTIADASGDVTDALSKIKVPKKLEDIGDFDGDGDFDKEDMLAYLNHSLSVCDALIAANVKTEEVENCRKDIQRVIDAVKEFEAPTVNAGAAAAAL</sequence>
<organism evidence="2 3">
    <name type="scientific">Legionella impletisoli</name>
    <dbReference type="NCBI Taxonomy" id="343510"/>
    <lineage>
        <taxon>Bacteria</taxon>
        <taxon>Pseudomonadati</taxon>
        <taxon>Pseudomonadota</taxon>
        <taxon>Gammaproteobacteria</taxon>
        <taxon>Legionellales</taxon>
        <taxon>Legionellaceae</taxon>
        <taxon>Legionella</taxon>
    </lineage>
</organism>
<evidence type="ECO:0000313" key="3">
    <source>
        <dbReference type="Proteomes" id="UP000630149"/>
    </source>
</evidence>
<dbReference type="EMBL" id="BMOB01000001">
    <property type="protein sequence ID" value="GGI77487.1"/>
    <property type="molecule type" value="Genomic_DNA"/>
</dbReference>
<dbReference type="OrthoDB" id="5639037at2"/>
<dbReference type="SUPFAM" id="SSF47473">
    <property type="entry name" value="EF-hand"/>
    <property type="match status" value="1"/>
</dbReference>
<gene>
    <name evidence="2" type="ORF">GCM10007966_02770</name>
</gene>
<feature type="domain" description="EF-hand" evidence="1">
    <location>
        <begin position="7"/>
        <end position="32"/>
    </location>
</feature>
<proteinExistence type="predicted"/>
<evidence type="ECO:0000313" key="2">
    <source>
        <dbReference type="EMBL" id="GGI77487.1"/>
    </source>
</evidence>
<dbReference type="RefSeq" id="WP_131775516.1">
    <property type="nucleotide sequence ID" value="NZ_BMOB01000001.1"/>
</dbReference>
<comment type="caution">
    <text evidence="2">The sequence shown here is derived from an EMBL/GenBank/DDBJ whole genome shotgun (WGS) entry which is preliminary data.</text>
</comment>